<proteinExistence type="inferred from homology"/>
<name>A0A5D0RF33_9FLAO</name>
<dbReference type="NCBIfam" id="TIGR00051">
    <property type="entry name" value="YbgC/FadM family acyl-CoA thioesterase"/>
    <property type="match status" value="1"/>
</dbReference>
<dbReference type="InterPro" id="IPR006684">
    <property type="entry name" value="YbgC/YbaW"/>
</dbReference>
<keyword evidence="4" id="KW-1185">Reference proteome</keyword>
<sequence length="138" mass="16119">MFFFDEIPIRVRYAETDQMGVVHHGNYALYLEIGRTEWLRKMGISYDEMEKSGVMLPVISMSLNYKKSAHYDEVIQVKTQLKKRPSVKIEFDYEIRNSAGEILILANTVLAFINMSTKRPMKCPDYILKKIESFNQAL</sequence>
<dbReference type="CDD" id="cd00586">
    <property type="entry name" value="4HBT"/>
    <property type="match status" value="1"/>
</dbReference>
<dbReference type="Gene3D" id="3.10.129.10">
    <property type="entry name" value="Hotdog Thioesterase"/>
    <property type="match status" value="1"/>
</dbReference>
<reference evidence="3 4" key="1">
    <citation type="submission" date="2019-08" db="EMBL/GenBank/DDBJ databases">
        <title>Genomes of Antarctic Bizionia species.</title>
        <authorList>
            <person name="Bowman J.P."/>
        </authorList>
    </citation>
    <scope>NUCLEOTIDE SEQUENCE [LARGE SCALE GENOMIC DNA]</scope>
    <source>
        <strain evidence="3 4">ADA-4</strain>
    </source>
</reference>
<comment type="similarity">
    <text evidence="1">Belongs to the 4-hydroxybenzoyl-CoA thioesterase family.</text>
</comment>
<dbReference type="OrthoDB" id="9800856at2"/>
<comment type="caution">
    <text evidence="3">The sequence shown here is derived from an EMBL/GenBank/DDBJ whole genome shotgun (WGS) entry which is preliminary data.</text>
</comment>
<organism evidence="3 4">
    <name type="scientific">Bizionia myxarmorum</name>
    <dbReference type="NCBI Taxonomy" id="291186"/>
    <lineage>
        <taxon>Bacteria</taxon>
        <taxon>Pseudomonadati</taxon>
        <taxon>Bacteroidota</taxon>
        <taxon>Flavobacteriia</taxon>
        <taxon>Flavobacteriales</taxon>
        <taxon>Flavobacteriaceae</taxon>
        <taxon>Bizionia</taxon>
    </lineage>
</organism>
<dbReference type="InterPro" id="IPR029069">
    <property type="entry name" value="HotDog_dom_sf"/>
</dbReference>
<evidence type="ECO:0000256" key="1">
    <source>
        <dbReference type="ARBA" id="ARBA00005953"/>
    </source>
</evidence>
<evidence type="ECO:0000313" key="3">
    <source>
        <dbReference type="EMBL" id="TYB79649.1"/>
    </source>
</evidence>
<dbReference type="SUPFAM" id="SSF54637">
    <property type="entry name" value="Thioesterase/thiol ester dehydrase-isomerase"/>
    <property type="match status" value="1"/>
</dbReference>
<dbReference type="EMBL" id="VSKK01000001">
    <property type="protein sequence ID" value="TYB79649.1"/>
    <property type="molecule type" value="Genomic_DNA"/>
</dbReference>
<gene>
    <name evidence="3" type="ORF">ES674_07835</name>
</gene>
<evidence type="ECO:0000256" key="2">
    <source>
        <dbReference type="ARBA" id="ARBA00022801"/>
    </source>
</evidence>
<dbReference type="GO" id="GO:0047617">
    <property type="term" value="F:fatty acyl-CoA hydrolase activity"/>
    <property type="evidence" value="ECO:0007669"/>
    <property type="project" value="TreeGrafter"/>
</dbReference>
<dbReference type="InterPro" id="IPR050563">
    <property type="entry name" value="4-hydroxybenzoyl-CoA_TE"/>
</dbReference>
<dbReference type="PIRSF" id="PIRSF003230">
    <property type="entry name" value="YbgC"/>
    <property type="match status" value="1"/>
</dbReference>
<dbReference type="Pfam" id="PF13279">
    <property type="entry name" value="4HBT_2"/>
    <property type="match status" value="1"/>
</dbReference>
<accession>A0A5D0RF33</accession>
<keyword evidence="2" id="KW-0378">Hydrolase</keyword>
<dbReference type="Proteomes" id="UP000323720">
    <property type="component" value="Unassembled WGS sequence"/>
</dbReference>
<evidence type="ECO:0000313" key="4">
    <source>
        <dbReference type="Proteomes" id="UP000323720"/>
    </source>
</evidence>
<dbReference type="PANTHER" id="PTHR31793">
    <property type="entry name" value="4-HYDROXYBENZOYL-COA THIOESTERASE FAMILY MEMBER"/>
    <property type="match status" value="1"/>
</dbReference>
<dbReference type="InterPro" id="IPR008272">
    <property type="entry name" value="HB-CoA_thioesterase_AS"/>
</dbReference>
<dbReference type="PANTHER" id="PTHR31793:SF27">
    <property type="entry name" value="NOVEL THIOESTERASE SUPERFAMILY DOMAIN AND SAPOSIN A-TYPE DOMAIN CONTAINING PROTEIN (0610012H03RIK)"/>
    <property type="match status" value="1"/>
</dbReference>
<dbReference type="PROSITE" id="PS01328">
    <property type="entry name" value="4HBCOA_THIOESTERASE"/>
    <property type="match status" value="1"/>
</dbReference>
<protein>
    <submittedName>
        <fullName evidence="3">Acyl-CoA thioesterase</fullName>
    </submittedName>
</protein>
<dbReference type="RefSeq" id="WP_148403382.1">
    <property type="nucleotide sequence ID" value="NZ_VSKK01000001.1"/>
</dbReference>
<dbReference type="AlphaFoldDB" id="A0A5D0RF33"/>